<protein>
    <recommendedName>
        <fullName evidence="2">DUF6532 domain-containing protein</fullName>
    </recommendedName>
</protein>
<sequence>MLPRSSKELNDNHSMFLLLQSFFGEEFEWQKTLMERYLPDRAKLLQSYVDSLPDYEISPVSPWGGIVTNLNVSTTFHRDWKDWDICAVMVISECKGGAIVYHEIGLVVEAGNGDFMIDFLHFIAARRINQSKRSQNSEAQSSDDEDTNDHSPVLNISESDGDVRMNNDTNAAHQTSQGSRYQAAHQPTPSAQRQATPSTQRQATPSAQRQATPSSPPCTQPRPKRIEYSENEDENEEEGLFRRNQSTDEDEDEDEDIEESDDDDNIEVIASTIGNGISVRKNPASTAKEAKKRASRARENETHVKQLQYTPEKNRTSTKIRERDFTPNTRVLAKVGKKYICERAAFGDAYPPQQPQAREDFMAKLLQEAANKGDKSDKKIKNKGVNGIQGLTLTKVLSKTRKNDQVYDRLSIFVLYGKRNLMSELVIKTRDLIGSHYGIPGDLGQSEIIEQTKWLLEGSRFRCGGIDLQNQTFDNLQPFLHPIIAEVIKKQWFVKGQADQPALSRMVEKQRVFPGVIILATTCIEHCLKDWKGGEGHKTDFSKANSGARYEHYTLLWETLAEGAPDFMRAIEGRTYERITHVLRNMKNMNLSSQISKKEVEASLHGVDLAELNATANKISHHVSSAQSASTASPVASNIHSASSAAFGADV</sequence>
<feature type="domain" description="DUF6532" evidence="2">
    <location>
        <begin position="338"/>
        <end position="558"/>
    </location>
</feature>
<name>A0A9W8JVS9_9AGAR</name>
<feature type="compositionally biased region" description="Polar residues" evidence="1">
    <location>
        <begin position="166"/>
        <end position="213"/>
    </location>
</feature>
<feature type="region of interest" description="Disordered" evidence="1">
    <location>
        <begin position="132"/>
        <end position="303"/>
    </location>
</feature>
<dbReference type="AlphaFoldDB" id="A0A9W8JVS9"/>
<evidence type="ECO:0000313" key="3">
    <source>
        <dbReference type="EMBL" id="KAJ3504382.1"/>
    </source>
</evidence>
<dbReference type="Proteomes" id="UP001148786">
    <property type="component" value="Unassembled WGS sequence"/>
</dbReference>
<proteinExistence type="predicted"/>
<dbReference type="OrthoDB" id="2790754at2759"/>
<dbReference type="InterPro" id="IPR045341">
    <property type="entry name" value="DUF6532"/>
</dbReference>
<feature type="compositionally biased region" description="Acidic residues" evidence="1">
    <location>
        <begin position="247"/>
        <end position="266"/>
    </location>
</feature>
<evidence type="ECO:0000256" key="1">
    <source>
        <dbReference type="SAM" id="MobiDB-lite"/>
    </source>
</evidence>
<evidence type="ECO:0000259" key="2">
    <source>
        <dbReference type="Pfam" id="PF20149"/>
    </source>
</evidence>
<comment type="caution">
    <text evidence="3">The sequence shown here is derived from an EMBL/GenBank/DDBJ whole genome shotgun (WGS) entry which is preliminary data.</text>
</comment>
<keyword evidence="4" id="KW-1185">Reference proteome</keyword>
<evidence type="ECO:0000313" key="4">
    <source>
        <dbReference type="Proteomes" id="UP001148786"/>
    </source>
</evidence>
<organism evidence="3 4">
    <name type="scientific">Agrocybe chaxingu</name>
    <dbReference type="NCBI Taxonomy" id="84603"/>
    <lineage>
        <taxon>Eukaryota</taxon>
        <taxon>Fungi</taxon>
        <taxon>Dikarya</taxon>
        <taxon>Basidiomycota</taxon>
        <taxon>Agaricomycotina</taxon>
        <taxon>Agaricomycetes</taxon>
        <taxon>Agaricomycetidae</taxon>
        <taxon>Agaricales</taxon>
        <taxon>Agaricineae</taxon>
        <taxon>Strophariaceae</taxon>
        <taxon>Agrocybe</taxon>
    </lineage>
</organism>
<dbReference type="EMBL" id="JANKHO010001017">
    <property type="protein sequence ID" value="KAJ3504382.1"/>
    <property type="molecule type" value="Genomic_DNA"/>
</dbReference>
<feature type="compositionally biased region" description="Acidic residues" evidence="1">
    <location>
        <begin position="229"/>
        <end position="238"/>
    </location>
</feature>
<dbReference type="Pfam" id="PF20149">
    <property type="entry name" value="DUF6532"/>
    <property type="match status" value="1"/>
</dbReference>
<accession>A0A9W8JVS9</accession>
<gene>
    <name evidence="3" type="ORF">NLJ89_g7963</name>
</gene>
<reference evidence="3" key="1">
    <citation type="submission" date="2022-07" db="EMBL/GenBank/DDBJ databases">
        <title>Genome Sequence of Agrocybe chaxingu.</title>
        <authorList>
            <person name="Buettner E."/>
        </authorList>
    </citation>
    <scope>NUCLEOTIDE SEQUENCE</scope>
    <source>
        <strain evidence="3">MP-N11</strain>
    </source>
</reference>